<name>A0A918N5J5_9GAMM</name>
<dbReference type="GO" id="GO:0005524">
    <property type="term" value="F:ATP binding"/>
    <property type="evidence" value="ECO:0007669"/>
    <property type="project" value="UniProtKB-KW"/>
</dbReference>
<feature type="domain" description="ABC transporter" evidence="8">
    <location>
        <begin position="2"/>
        <end position="230"/>
    </location>
</feature>
<evidence type="ECO:0000256" key="7">
    <source>
        <dbReference type="ARBA" id="ARBA00023136"/>
    </source>
</evidence>
<evidence type="ECO:0000313" key="9">
    <source>
        <dbReference type="EMBL" id="GGX39414.1"/>
    </source>
</evidence>
<evidence type="ECO:0000313" key="10">
    <source>
        <dbReference type="Proteomes" id="UP000626148"/>
    </source>
</evidence>
<evidence type="ECO:0000256" key="6">
    <source>
        <dbReference type="ARBA" id="ARBA00022967"/>
    </source>
</evidence>
<accession>A0A918N5J5</accession>
<dbReference type="InterPro" id="IPR027417">
    <property type="entry name" value="P-loop_NTPase"/>
</dbReference>
<evidence type="ECO:0000259" key="8">
    <source>
        <dbReference type="PROSITE" id="PS50893"/>
    </source>
</evidence>
<keyword evidence="6" id="KW-1278">Translocase</keyword>
<dbReference type="Proteomes" id="UP000626148">
    <property type="component" value="Unassembled WGS sequence"/>
</dbReference>
<dbReference type="InterPro" id="IPR003439">
    <property type="entry name" value="ABC_transporter-like_ATP-bd"/>
</dbReference>
<keyword evidence="2" id="KW-1003">Cell membrane</keyword>
<keyword evidence="5 9" id="KW-0067">ATP-binding</keyword>
<evidence type="ECO:0000256" key="3">
    <source>
        <dbReference type="ARBA" id="ARBA00022519"/>
    </source>
</evidence>
<evidence type="ECO:0000256" key="1">
    <source>
        <dbReference type="ARBA" id="ARBA00022448"/>
    </source>
</evidence>
<reference evidence="9" key="2">
    <citation type="submission" date="2020-09" db="EMBL/GenBank/DDBJ databases">
        <authorList>
            <person name="Sun Q."/>
            <person name="Kim S."/>
        </authorList>
    </citation>
    <scope>NUCLEOTIDE SEQUENCE</scope>
    <source>
        <strain evidence="9">KCTC 22169</strain>
    </source>
</reference>
<dbReference type="Pfam" id="PF00005">
    <property type="entry name" value="ABC_tran"/>
    <property type="match status" value="1"/>
</dbReference>
<dbReference type="GO" id="GO:0016887">
    <property type="term" value="F:ATP hydrolysis activity"/>
    <property type="evidence" value="ECO:0007669"/>
    <property type="project" value="InterPro"/>
</dbReference>
<comment type="caution">
    <text evidence="9">The sequence shown here is derived from an EMBL/GenBank/DDBJ whole genome shotgun (WGS) entry which is preliminary data.</text>
</comment>
<dbReference type="AlphaFoldDB" id="A0A918N5J5"/>
<dbReference type="Gene3D" id="3.40.50.300">
    <property type="entry name" value="P-loop containing nucleotide triphosphate hydrolases"/>
    <property type="match status" value="1"/>
</dbReference>
<dbReference type="SMART" id="SM00382">
    <property type="entry name" value="AAA"/>
    <property type="match status" value="1"/>
</dbReference>
<protein>
    <submittedName>
        <fullName evidence="9">Thiamine import ATP-binding protein ThiQ</fullName>
    </submittedName>
</protein>
<keyword evidence="7" id="KW-0472">Membrane</keyword>
<dbReference type="InterPro" id="IPR003593">
    <property type="entry name" value="AAA+_ATPase"/>
</dbReference>
<dbReference type="PANTHER" id="PTHR42781">
    <property type="entry name" value="SPERMIDINE/PUTRESCINE IMPORT ATP-BINDING PROTEIN POTA"/>
    <property type="match status" value="1"/>
</dbReference>
<gene>
    <name evidence="9" type="primary">thiQ</name>
    <name evidence="9" type="ORF">GCM10007392_02220</name>
</gene>
<dbReference type="InterPro" id="IPR050093">
    <property type="entry name" value="ABC_SmlMolc_Importer"/>
</dbReference>
<dbReference type="RefSeq" id="WP_189606652.1">
    <property type="nucleotide sequence ID" value="NZ_BMXR01000001.1"/>
</dbReference>
<dbReference type="InterPro" id="IPR017871">
    <property type="entry name" value="ABC_transporter-like_CS"/>
</dbReference>
<sequence length="238" mass="26591">MLDVRQLTTQLGDQDFHWEFKLAAGDLMAIVGASGLGKSTLLNVLCGLLPATAGEVRWQGRDVLDQPLHRRPFGILFQSHNLFEHLSVEVNLALGIHPSGRLHEADRERVLTAARRFDIANLLDRTPDRLSGGQQQRAALARVFLQRKPVLLLDEPFSSLDPALRQEGLNWVRDMQAEQGSTVLLVTHHLDEMLPVTDQVLLGLTSEQWLSLSTDEFERQRAQGAFQSLLGIDTDASY</sequence>
<dbReference type="EMBL" id="BMXR01000001">
    <property type="protein sequence ID" value="GGX39414.1"/>
    <property type="molecule type" value="Genomic_DNA"/>
</dbReference>
<proteinExistence type="predicted"/>
<keyword evidence="1" id="KW-0813">Transport</keyword>
<reference evidence="9" key="1">
    <citation type="journal article" date="2014" name="Int. J. Syst. Evol. Microbiol.">
        <title>Complete genome sequence of Corynebacterium casei LMG S-19264T (=DSM 44701T), isolated from a smear-ripened cheese.</title>
        <authorList>
            <consortium name="US DOE Joint Genome Institute (JGI-PGF)"/>
            <person name="Walter F."/>
            <person name="Albersmeier A."/>
            <person name="Kalinowski J."/>
            <person name="Ruckert C."/>
        </authorList>
    </citation>
    <scope>NUCLEOTIDE SEQUENCE</scope>
    <source>
        <strain evidence="9">KCTC 22169</strain>
    </source>
</reference>
<keyword evidence="3" id="KW-0997">Cell inner membrane</keyword>
<organism evidence="9 10">
    <name type="scientific">Saccharospirillum salsuginis</name>
    <dbReference type="NCBI Taxonomy" id="418750"/>
    <lineage>
        <taxon>Bacteria</taxon>
        <taxon>Pseudomonadati</taxon>
        <taxon>Pseudomonadota</taxon>
        <taxon>Gammaproteobacteria</taxon>
        <taxon>Oceanospirillales</taxon>
        <taxon>Saccharospirillaceae</taxon>
        <taxon>Saccharospirillum</taxon>
    </lineage>
</organism>
<dbReference type="PROSITE" id="PS00211">
    <property type="entry name" value="ABC_TRANSPORTER_1"/>
    <property type="match status" value="1"/>
</dbReference>
<dbReference type="SUPFAM" id="SSF52540">
    <property type="entry name" value="P-loop containing nucleoside triphosphate hydrolases"/>
    <property type="match status" value="1"/>
</dbReference>
<evidence type="ECO:0000256" key="4">
    <source>
        <dbReference type="ARBA" id="ARBA00022741"/>
    </source>
</evidence>
<evidence type="ECO:0000256" key="5">
    <source>
        <dbReference type="ARBA" id="ARBA00022840"/>
    </source>
</evidence>
<dbReference type="PROSITE" id="PS50893">
    <property type="entry name" value="ABC_TRANSPORTER_2"/>
    <property type="match status" value="1"/>
</dbReference>
<dbReference type="PANTHER" id="PTHR42781:SF1">
    <property type="entry name" value="THIAMINE IMPORT ATP-BINDING PROTEIN THIQ"/>
    <property type="match status" value="1"/>
</dbReference>
<keyword evidence="10" id="KW-1185">Reference proteome</keyword>
<evidence type="ECO:0000256" key="2">
    <source>
        <dbReference type="ARBA" id="ARBA00022475"/>
    </source>
</evidence>
<keyword evidence="4" id="KW-0547">Nucleotide-binding</keyword>